<organism evidence="2 3">
    <name type="scientific">Novosphingobium soli</name>
    <dbReference type="NCBI Taxonomy" id="574956"/>
    <lineage>
        <taxon>Bacteria</taxon>
        <taxon>Pseudomonadati</taxon>
        <taxon>Pseudomonadota</taxon>
        <taxon>Alphaproteobacteria</taxon>
        <taxon>Sphingomonadales</taxon>
        <taxon>Sphingomonadaceae</taxon>
        <taxon>Novosphingobium</taxon>
    </lineage>
</organism>
<dbReference type="Proteomes" id="UP001589798">
    <property type="component" value="Unassembled WGS sequence"/>
</dbReference>
<evidence type="ECO:0000256" key="1">
    <source>
        <dbReference type="SAM" id="Coils"/>
    </source>
</evidence>
<feature type="coiled-coil region" evidence="1">
    <location>
        <begin position="5"/>
        <end position="44"/>
    </location>
</feature>
<proteinExistence type="predicted"/>
<evidence type="ECO:0008006" key="4">
    <source>
        <dbReference type="Google" id="ProtNLM"/>
    </source>
</evidence>
<keyword evidence="3" id="KW-1185">Reference proteome</keyword>
<gene>
    <name evidence="2" type="ORF">ACFFJC_13675</name>
</gene>
<sequence>MAGKLDKEREAIAAAERELAERRSRLAEMEREEQEKELQRLVKKLTIETAIAVLKRAVEAKPKAALDALNAVSGRPSVKAQNESALEAA</sequence>
<dbReference type="EMBL" id="JBHLWK010000016">
    <property type="protein sequence ID" value="MFC0205315.1"/>
    <property type="molecule type" value="Genomic_DNA"/>
</dbReference>
<protein>
    <recommendedName>
        <fullName evidence="4">Integration host factor</fullName>
    </recommendedName>
</protein>
<comment type="caution">
    <text evidence="2">The sequence shown here is derived from an EMBL/GenBank/DDBJ whole genome shotgun (WGS) entry which is preliminary data.</text>
</comment>
<dbReference type="RefSeq" id="WP_379488051.1">
    <property type="nucleotide sequence ID" value="NZ_JBHLWK010000016.1"/>
</dbReference>
<evidence type="ECO:0000313" key="3">
    <source>
        <dbReference type="Proteomes" id="UP001589798"/>
    </source>
</evidence>
<evidence type="ECO:0000313" key="2">
    <source>
        <dbReference type="EMBL" id="MFC0205315.1"/>
    </source>
</evidence>
<accession>A0ABV6CY51</accession>
<keyword evidence="1" id="KW-0175">Coiled coil</keyword>
<reference evidence="2 3" key="1">
    <citation type="submission" date="2024-09" db="EMBL/GenBank/DDBJ databases">
        <authorList>
            <person name="Sun Q."/>
            <person name="Mori K."/>
        </authorList>
    </citation>
    <scope>NUCLEOTIDE SEQUENCE [LARGE SCALE GENOMIC DNA]</scope>
    <source>
        <strain evidence="2 3">CCM 7706</strain>
    </source>
</reference>
<name>A0ABV6CY51_9SPHN</name>